<name>A0A8J3GC98_9BACT</name>
<protein>
    <recommendedName>
        <fullName evidence="4">PIN domain-containing protein</fullName>
    </recommendedName>
</protein>
<dbReference type="RefSeq" id="WP_189512715.1">
    <property type="nucleotide sequence ID" value="NZ_BMXG01000005.1"/>
</dbReference>
<gene>
    <name evidence="2" type="ORF">GCM10007047_10940</name>
</gene>
<keyword evidence="3" id="KW-1185">Reference proteome</keyword>
<dbReference type="Gene3D" id="3.40.50.1010">
    <property type="entry name" value="5'-nuclease"/>
    <property type="match status" value="1"/>
</dbReference>
<dbReference type="PANTHER" id="PTHR35901:SF1">
    <property type="entry name" value="EXONUCLEASE VAPC9"/>
    <property type="match status" value="1"/>
</dbReference>
<comment type="caution">
    <text evidence="2">The sequence shown here is derived from an EMBL/GenBank/DDBJ whole genome shotgun (WGS) entry which is preliminary data.</text>
</comment>
<sequence length="135" mass="14947">MVIVDTGPLAFLLLPGDMTDLAQRAYDKDPAWGSAPIWRSEFRNIVVRYVREGWVSVAAAEQILRAAEDKMHPRQYNIDSNAVLDLAVQTGLSAYQCEYLALAQDLNLPLVTTQNDLVKAAPKLAISLQDYLDGV</sequence>
<organism evidence="2 3">
    <name type="scientific">Cerasicoccus arenae</name>
    <dbReference type="NCBI Taxonomy" id="424488"/>
    <lineage>
        <taxon>Bacteria</taxon>
        <taxon>Pseudomonadati</taxon>
        <taxon>Verrucomicrobiota</taxon>
        <taxon>Opitutia</taxon>
        <taxon>Puniceicoccales</taxon>
        <taxon>Cerasicoccaceae</taxon>
        <taxon>Cerasicoccus</taxon>
    </lineage>
</organism>
<dbReference type="CDD" id="cd09873">
    <property type="entry name" value="PIN_Pae0151-like"/>
    <property type="match status" value="1"/>
</dbReference>
<evidence type="ECO:0000256" key="1">
    <source>
        <dbReference type="ARBA" id="ARBA00022842"/>
    </source>
</evidence>
<dbReference type="EMBL" id="BMXG01000005">
    <property type="protein sequence ID" value="GHB96804.1"/>
    <property type="molecule type" value="Genomic_DNA"/>
</dbReference>
<dbReference type="InterPro" id="IPR044153">
    <property type="entry name" value="PIN_Pae0151-like"/>
</dbReference>
<proteinExistence type="predicted"/>
<dbReference type="SUPFAM" id="SSF88723">
    <property type="entry name" value="PIN domain-like"/>
    <property type="match status" value="1"/>
</dbReference>
<dbReference type="InterPro" id="IPR029060">
    <property type="entry name" value="PIN-like_dom_sf"/>
</dbReference>
<dbReference type="PANTHER" id="PTHR35901">
    <property type="entry name" value="RIBONUCLEASE VAPC3"/>
    <property type="match status" value="1"/>
</dbReference>
<keyword evidence="1" id="KW-0460">Magnesium</keyword>
<dbReference type="InterPro" id="IPR051619">
    <property type="entry name" value="TypeII_TA_RNase_PINc/VapC"/>
</dbReference>
<evidence type="ECO:0008006" key="4">
    <source>
        <dbReference type="Google" id="ProtNLM"/>
    </source>
</evidence>
<evidence type="ECO:0000313" key="2">
    <source>
        <dbReference type="EMBL" id="GHB96804.1"/>
    </source>
</evidence>
<reference evidence="2" key="2">
    <citation type="submission" date="2020-09" db="EMBL/GenBank/DDBJ databases">
        <authorList>
            <person name="Sun Q."/>
            <person name="Kim S."/>
        </authorList>
    </citation>
    <scope>NUCLEOTIDE SEQUENCE</scope>
    <source>
        <strain evidence="2">KCTC 12870</strain>
    </source>
</reference>
<dbReference type="Proteomes" id="UP000642829">
    <property type="component" value="Unassembled WGS sequence"/>
</dbReference>
<dbReference type="AlphaFoldDB" id="A0A8J3GC98"/>
<reference evidence="2" key="1">
    <citation type="journal article" date="2014" name="Int. J. Syst. Evol. Microbiol.">
        <title>Complete genome sequence of Corynebacterium casei LMG S-19264T (=DSM 44701T), isolated from a smear-ripened cheese.</title>
        <authorList>
            <consortium name="US DOE Joint Genome Institute (JGI-PGF)"/>
            <person name="Walter F."/>
            <person name="Albersmeier A."/>
            <person name="Kalinowski J."/>
            <person name="Ruckert C."/>
        </authorList>
    </citation>
    <scope>NUCLEOTIDE SEQUENCE</scope>
    <source>
        <strain evidence="2">KCTC 12870</strain>
    </source>
</reference>
<accession>A0A8J3GC98</accession>
<evidence type="ECO:0000313" key="3">
    <source>
        <dbReference type="Proteomes" id="UP000642829"/>
    </source>
</evidence>